<dbReference type="InterPro" id="IPR031693">
    <property type="entry name" value="Sin3_C"/>
</dbReference>
<feature type="region of interest" description="Disordered" evidence="5">
    <location>
        <begin position="237"/>
        <end position="358"/>
    </location>
</feature>
<dbReference type="KEGG" id="cput:CONPUDRAFT_140506"/>
<organism evidence="7 8">
    <name type="scientific">Coniophora puteana (strain RWD-64-598)</name>
    <name type="common">Brown rot fungus</name>
    <dbReference type="NCBI Taxonomy" id="741705"/>
    <lineage>
        <taxon>Eukaryota</taxon>
        <taxon>Fungi</taxon>
        <taxon>Dikarya</taxon>
        <taxon>Basidiomycota</taxon>
        <taxon>Agaricomycotina</taxon>
        <taxon>Agaricomycetes</taxon>
        <taxon>Agaricomycetidae</taxon>
        <taxon>Boletales</taxon>
        <taxon>Coniophorineae</taxon>
        <taxon>Coniophoraceae</taxon>
        <taxon>Coniophora</taxon>
    </lineage>
</organism>
<evidence type="ECO:0000256" key="2">
    <source>
        <dbReference type="ARBA" id="ARBA00022491"/>
    </source>
</evidence>
<dbReference type="EMBL" id="JH711592">
    <property type="protein sequence ID" value="EIW74380.1"/>
    <property type="molecule type" value="Genomic_DNA"/>
</dbReference>
<feature type="compositionally biased region" description="Gly residues" evidence="5">
    <location>
        <begin position="821"/>
        <end position="832"/>
    </location>
</feature>
<sequence>MPIPLSRDIRLPTDADDGQLDRQLNVGDALSYLDAVKVRFSTQPDVYNHFLDIMKDFKSELIDTPGVIRRVSTLFHGHPELIQGFNTFLPVGYRIDCSMNPLEPHMITVTTPSGTLFQTATLSEPSMFGPGPSLRPSDALMSSGGFAGPSRPPSPRSMVGDHDIEMREGDGSAMEPALQYVQKIKQRCDEGTYRQFLEILGRYHTQGDVIDEREVSAEIARLFKDDPDLRSDFRVFMPEKGGPIYDDGEEMYGPPGRRTRPGTPSRARRGEASTASLLDGAAGNLPQKRKRRAAEKEREREREREQREREQREREREREAMAAAKAAKSAANGVSGLRSTQQPPLPHGPSPVAGPSGSADMLNQDETHFFERVRRLMPRETYVEFLRLINLFTQGFIDTGRLVRESGRYLGEGELARQLAAILGWDEMDNRERFLLEETQHLQWLGRGNGPIVRPGRVRSNLQAGSYRRMPASEVNVPCSGRDEMCKSVLNDEWVSHPTWASEDTAGFVTQRKNVYEEALHRSEEERHEYDFHIEAIARTIALLEPIANKIAQLAPEDRPVFKLKANLGGQGKSIHARVIKKIYGREAGLEVLQAMQENPVAAVPVVMHRLKQKEEEWKRAQREWNKVWREVDARNYARSLDHQGITFRLADKKAVTTKALVAQIEVARDAARHRRASLVDPLFGRARPRYHLAAALPDVLVLQDATKLALSFLDRTQGQIGAQERRRVEFFLRTFVPLFFGLDADAFDRAFVVHHHVPPSAPVAVAVAVAASADTPASAVPADGDAGAGDDAASSVGDDVEVASAASGGSASSKRSKRGGANGGAAVGAGGDLRKKLLKSEQAKSTSRKRGGQDGASPVPSRFASPAVQDVGAGSSAGADAGLAAGAGAGAGTEEGKGESSASAGSKRPNKSVFFANTTFYTLLRLFEILYSRLSYFKELSIELASEASPSPAKRRKLSPPESADRTTASSSTTTATATVTASASQAATSSKPAHAEQFYDVMLESCERLFDNEIEVHAFEDQMRAMFGNQDAYRIFTIDKVIGALIKQVQIALIDPRCQELFELLKRDRDLPAPTMQDMLNSRRAAEKTLGPDENIFRIDWIQDAKMMTIQLLGKDDDTVDSEIMTERWQAYVDAFVSGESPENLASRARQPFLKKHAPKPSTSLPYVLADGALEMRVCVRTYRVFYVSHTEDFLCSLPRRSQSAASSVGEPDKGKEKADSGLPEEGEADFKKRLERKDVMRRRWMESVGRGEWPVPSKKVVPVDSAADSGSSSSASQAPGPVATVATTAAAAP</sequence>
<feature type="region of interest" description="Disordered" evidence="5">
    <location>
        <begin position="949"/>
        <end position="978"/>
    </location>
</feature>
<feature type="compositionally biased region" description="Basic and acidic residues" evidence="5">
    <location>
        <begin position="1231"/>
        <end position="1248"/>
    </location>
</feature>
<reference evidence="8" key="1">
    <citation type="journal article" date="2012" name="Science">
        <title>The Paleozoic origin of enzymatic lignin decomposition reconstructed from 31 fungal genomes.</title>
        <authorList>
            <person name="Floudas D."/>
            <person name="Binder M."/>
            <person name="Riley R."/>
            <person name="Barry K."/>
            <person name="Blanchette R.A."/>
            <person name="Henrissat B."/>
            <person name="Martinez A.T."/>
            <person name="Otillar R."/>
            <person name="Spatafora J.W."/>
            <person name="Yadav J.S."/>
            <person name="Aerts A."/>
            <person name="Benoit I."/>
            <person name="Boyd A."/>
            <person name="Carlson A."/>
            <person name="Copeland A."/>
            <person name="Coutinho P.M."/>
            <person name="de Vries R.P."/>
            <person name="Ferreira P."/>
            <person name="Findley K."/>
            <person name="Foster B."/>
            <person name="Gaskell J."/>
            <person name="Glotzer D."/>
            <person name="Gorecki P."/>
            <person name="Heitman J."/>
            <person name="Hesse C."/>
            <person name="Hori C."/>
            <person name="Igarashi K."/>
            <person name="Jurgens J.A."/>
            <person name="Kallen N."/>
            <person name="Kersten P."/>
            <person name="Kohler A."/>
            <person name="Kuees U."/>
            <person name="Kumar T.K.A."/>
            <person name="Kuo A."/>
            <person name="LaButti K."/>
            <person name="Larrondo L.F."/>
            <person name="Lindquist E."/>
            <person name="Ling A."/>
            <person name="Lombard V."/>
            <person name="Lucas S."/>
            <person name="Lundell T."/>
            <person name="Martin R."/>
            <person name="McLaughlin D.J."/>
            <person name="Morgenstern I."/>
            <person name="Morin E."/>
            <person name="Murat C."/>
            <person name="Nagy L.G."/>
            <person name="Nolan M."/>
            <person name="Ohm R.A."/>
            <person name="Patyshakuliyeva A."/>
            <person name="Rokas A."/>
            <person name="Ruiz-Duenas F.J."/>
            <person name="Sabat G."/>
            <person name="Salamov A."/>
            <person name="Samejima M."/>
            <person name="Schmutz J."/>
            <person name="Slot J.C."/>
            <person name="St John F."/>
            <person name="Stenlid J."/>
            <person name="Sun H."/>
            <person name="Sun S."/>
            <person name="Syed K."/>
            <person name="Tsang A."/>
            <person name="Wiebenga A."/>
            <person name="Young D."/>
            <person name="Pisabarro A."/>
            <person name="Eastwood D.C."/>
            <person name="Martin F."/>
            <person name="Cullen D."/>
            <person name="Grigoriev I.V."/>
            <person name="Hibbett D.S."/>
        </authorList>
    </citation>
    <scope>NUCLEOTIDE SEQUENCE [LARGE SCALE GENOMIC DNA]</scope>
    <source>
        <strain evidence="8">RWD-64-598 SS2</strain>
    </source>
</reference>
<evidence type="ECO:0000256" key="4">
    <source>
        <dbReference type="PROSITE-ProRule" id="PRU00810"/>
    </source>
</evidence>
<feature type="compositionally biased region" description="Basic and acidic residues" evidence="5">
    <location>
        <begin position="1213"/>
        <end position="1222"/>
    </location>
</feature>
<feature type="compositionally biased region" description="Low complexity" evidence="5">
    <location>
        <begin position="321"/>
        <end position="331"/>
    </location>
</feature>
<gene>
    <name evidence="7" type="ORF">CONPUDRAFT_140506</name>
</gene>
<dbReference type="SMART" id="SM00761">
    <property type="entry name" value="HDAC_interact"/>
    <property type="match status" value="1"/>
</dbReference>
<evidence type="ECO:0000256" key="3">
    <source>
        <dbReference type="ARBA" id="ARBA00023242"/>
    </source>
</evidence>
<protein>
    <recommendedName>
        <fullName evidence="6">Histone deacetylase interacting domain-containing protein</fullName>
    </recommendedName>
</protein>
<feature type="compositionally biased region" description="Low complexity" evidence="5">
    <location>
        <begin position="967"/>
        <end position="978"/>
    </location>
</feature>
<accession>R7SET6</accession>
<dbReference type="Gene3D" id="1.20.1160.11">
    <property type="entry name" value="Paired amphipathic helix"/>
    <property type="match status" value="3"/>
</dbReference>
<dbReference type="GO" id="GO:0000122">
    <property type="term" value="P:negative regulation of transcription by RNA polymerase II"/>
    <property type="evidence" value="ECO:0007669"/>
    <property type="project" value="TreeGrafter"/>
</dbReference>
<feature type="compositionally biased region" description="Low complexity" evidence="5">
    <location>
        <begin position="253"/>
        <end position="265"/>
    </location>
</feature>
<feature type="compositionally biased region" description="Low complexity" evidence="5">
    <location>
        <begin position="1257"/>
        <end position="1296"/>
    </location>
</feature>
<keyword evidence="8" id="KW-1185">Reference proteome</keyword>
<evidence type="ECO:0000256" key="1">
    <source>
        <dbReference type="ARBA" id="ARBA00004123"/>
    </source>
</evidence>
<dbReference type="InterPro" id="IPR039774">
    <property type="entry name" value="Sin3-like"/>
</dbReference>
<feature type="region of interest" description="Disordered" evidence="5">
    <location>
        <begin position="781"/>
        <end position="876"/>
    </location>
</feature>
<keyword evidence="2" id="KW-0678">Repressor</keyword>
<feature type="compositionally biased region" description="Basic and acidic residues" evidence="5">
    <location>
        <begin position="833"/>
        <end position="843"/>
    </location>
</feature>
<dbReference type="InterPro" id="IPR013194">
    <property type="entry name" value="HDAC_interact_dom"/>
</dbReference>
<name>R7SET6_CONPW</name>
<keyword evidence="3 4" id="KW-0539">Nucleus</keyword>
<dbReference type="Pfam" id="PF02671">
    <property type="entry name" value="PAH"/>
    <property type="match status" value="2"/>
</dbReference>
<dbReference type="SUPFAM" id="SSF47762">
    <property type="entry name" value="PAH2 domain"/>
    <property type="match status" value="3"/>
</dbReference>
<evidence type="ECO:0000313" key="8">
    <source>
        <dbReference type="Proteomes" id="UP000053558"/>
    </source>
</evidence>
<dbReference type="PANTHER" id="PTHR12346">
    <property type="entry name" value="SIN3B-RELATED"/>
    <property type="match status" value="1"/>
</dbReference>
<dbReference type="OMA" id="MCEEVIK"/>
<dbReference type="RefSeq" id="XP_007775399.1">
    <property type="nucleotide sequence ID" value="XM_007777209.1"/>
</dbReference>
<comment type="subcellular location">
    <subcellularLocation>
        <location evidence="1 4">Nucleus</location>
    </subcellularLocation>
</comment>
<dbReference type="InterPro" id="IPR003822">
    <property type="entry name" value="PAH"/>
</dbReference>
<dbReference type="GeneID" id="19201528"/>
<feature type="domain" description="Histone deacetylase interacting" evidence="6">
    <location>
        <begin position="461"/>
        <end position="561"/>
    </location>
</feature>
<dbReference type="PANTHER" id="PTHR12346:SF0">
    <property type="entry name" value="SIN3A, ISOFORM G"/>
    <property type="match status" value="1"/>
</dbReference>
<evidence type="ECO:0000313" key="7">
    <source>
        <dbReference type="EMBL" id="EIW74380.1"/>
    </source>
</evidence>
<feature type="region of interest" description="Disordered" evidence="5">
    <location>
        <begin position="889"/>
        <end position="909"/>
    </location>
</feature>
<dbReference type="Pfam" id="PF08295">
    <property type="entry name" value="Sin3_corepress"/>
    <property type="match status" value="1"/>
</dbReference>
<dbReference type="Proteomes" id="UP000053558">
    <property type="component" value="Unassembled WGS sequence"/>
</dbReference>
<dbReference type="InterPro" id="IPR036600">
    <property type="entry name" value="PAH_sf"/>
</dbReference>
<dbReference type="eggNOG" id="KOG4204">
    <property type="taxonomic scope" value="Eukaryota"/>
</dbReference>
<feature type="compositionally biased region" description="Low complexity" evidence="5">
    <location>
        <begin position="781"/>
        <end position="814"/>
    </location>
</feature>
<dbReference type="Pfam" id="PF16879">
    <property type="entry name" value="Sin3a_C"/>
    <property type="match status" value="1"/>
</dbReference>
<feature type="region of interest" description="Disordered" evidence="5">
    <location>
        <begin position="1207"/>
        <end position="1296"/>
    </location>
</feature>
<dbReference type="GO" id="GO:0070822">
    <property type="term" value="C:Sin3-type complex"/>
    <property type="evidence" value="ECO:0007669"/>
    <property type="project" value="TreeGrafter"/>
</dbReference>
<proteinExistence type="predicted"/>
<dbReference type="PROSITE" id="PS51477">
    <property type="entry name" value="PAH"/>
    <property type="match status" value="2"/>
</dbReference>
<evidence type="ECO:0000256" key="5">
    <source>
        <dbReference type="SAM" id="MobiDB-lite"/>
    </source>
</evidence>
<dbReference type="OrthoDB" id="10265969at2759"/>
<dbReference type="GO" id="GO:0003714">
    <property type="term" value="F:transcription corepressor activity"/>
    <property type="evidence" value="ECO:0007669"/>
    <property type="project" value="InterPro"/>
</dbReference>
<feature type="compositionally biased region" description="Basic and acidic residues" evidence="5">
    <location>
        <begin position="294"/>
        <end position="320"/>
    </location>
</feature>
<evidence type="ECO:0000259" key="6">
    <source>
        <dbReference type="SMART" id="SM00761"/>
    </source>
</evidence>
<dbReference type="FunFam" id="1.20.1160.11:FF:000001">
    <property type="entry name" value="Paired amphipathic helix protein Sin3"/>
    <property type="match status" value="1"/>
</dbReference>